<dbReference type="KEGG" id="psua:FLK61_27810"/>
<dbReference type="InterPro" id="IPR048279">
    <property type="entry name" value="MdtK-like"/>
</dbReference>
<evidence type="ECO:0000256" key="12">
    <source>
        <dbReference type="ARBA" id="ARBA00031636"/>
    </source>
</evidence>
<dbReference type="GO" id="GO:0005886">
    <property type="term" value="C:plasma membrane"/>
    <property type="evidence" value="ECO:0007669"/>
    <property type="project" value="UniProtKB-SubCell"/>
</dbReference>
<dbReference type="InterPro" id="IPR050222">
    <property type="entry name" value="MATE_MdtK"/>
</dbReference>
<gene>
    <name evidence="14" type="ORF">FLK61_27810</name>
</gene>
<keyword evidence="7" id="KW-1003">Cell membrane</keyword>
<feature type="transmembrane region" description="Helical" evidence="13">
    <location>
        <begin position="133"/>
        <end position="154"/>
    </location>
</feature>
<dbReference type="GO" id="GO:0015297">
    <property type="term" value="F:antiporter activity"/>
    <property type="evidence" value="ECO:0007669"/>
    <property type="project" value="UniProtKB-KW"/>
</dbReference>
<evidence type="ECO:0000256" key="2">
    <source>
        <dbReference type="ARBA" id="ARBA00004651"/>
    </source>
</evidence>
<feature type="transmembrane region" description="Helical" evidence="13">
    <location>
        <begin position="352"/>
        <end position="370"/>
    </location>
</feature>
<proteinExistence type="inferred from homology"/>
<evidence type="ECO:0000256" key="13">
    <source>
        <dbReference type="SAM" id="Phobius"/>
    </source>
</evidence>
<feature type="transmembrane region" description="Helical" evidence="13">
    <location>
        <begin position="241"/>
        <end position="266"/>
    </location>
</feature>
<keyword evidence="6" id="KW-0050">Antiport</keyword>
<dbReference type="Pfam" id="PF01554">
    <property type="entry name" value="MatE"/>
    <property type="match status" value="2"/>
</dbReference>
<evidence type="ECO:0000313" key="15">
    <source>
        <dbReference type="Proteomes" id="UP000318138"/>
    </source>
</evidence>
<dbReference type="AlphaFoldDB" id="A0A859FBB6"/>
<sequence length="452" mass="49725">MFETSSKLEKLKLFAIVMWPILVTQVGLYMMNFIDTTMSGQAGAEDLAGVAIGSSLWVPILTGITGILLALTPILAQKIGAQKTEDISFYLMQGMTLALFISALVFIAGLLFLEPILAFMSLEENVAYIAKHYLIGLAVGMIPLFVYNVLRGFIDSLGQTKTNMFITLLALPVNALFNYLLIFGAFGFPELGGIGAGYATAITYWFIFIVTILVIHRVPPFSIYRVFREKIRISFGAWKEILLLGTPIGLTIFFETSIFSAVTLLMSQFSTEIIAAHQAAINFASLLYMVPISFAFTLTIAVGYEVGAKRMVDAKQYTNIGILLSIATGLIACVIIYVTRGPVATLYTNDPSVAYLIQQFLLYAIFFQLSDAINTPIQGVLRGYKDVNVPFIMALVSFWIIGLPLGYVLATYTQLGPYGYWVGLIAGLAVCATFLYVRLGIIQRRVAKIVYE</sequence>
<keyword evidence="5" id="KW-0813">Transport</keyword>
<evidence type="ECO:0000256" key="10">
    <source>
        <dbReference type="ARBA" id="ARBA00023065"/>
    </source>
</evidence>
<feature type="transmembrane region" description="Helical" evidence="13">
    <location>
        <begin position="12"/>
        <end position="34"/>
    </location>
</feature>
<evidence type="ECO:0000256" key="5">
    <source>
        <dbReference type="ARBA" id="ARBA00022448"/>
    </source>
</evidence>
<dbReference type="NCBIfam" id="TIGR00797">
    <property type="entry name" value="matE"/>
    <property type="match status" value="1"/>
</dbReference>
<accession>A0A859FBB6</accession>
<evidence type="ECO:0000256" key="8">
    <source>
        <dbReference type="ARBA" id="ARBA00022692"/>
    </source>
</evidence>
<dbReference type="CDD" id="cd13131">
    <property type="entry name" value="MATE_NorM_like"/>
    <property type="match status" value="1"/>
</dbReference>
<dbReference type="EMBL" id="CP041372">
    <property type="protein sequence ID" value="QKS70559.1"/>
    <property type="molecule type" value="Genomic_DNA"/>
</dbReference>
<dbReference type="RefSeq" id="WP_176008595.1">
    <property type="nucleotide sequence ID" value="NZ_CP041372.2"/>
</dbReference>
<comment type="function">
    <text evidence="1">Multidrug efflux pump.</text>
</comment>
<feature type="transmembrane region" description="Helical" evidence="13">
    <location>
        <begin position="166"/>
        <end position="188"/>
    </location>
</feature>
<dbReference type="PANTHER" id="PTHR43298:SF2">
    <property type="entry name" value="FMN_FAD EXPORTER YEEO-RELATED"/>
    <property type="match status" value="1"/>
</dbReference>
<feature type="transmembrane region" description="Helical" evidence="13">
    <location>
        <begin position="286"/>
        <end position="308"/>
    </location>
</feature>
<dbReference type="PANTHER" id="PTHR43298">
    <property type="entry name" value="MULTIDRUG RESISTANCE PROTEIN NORM-RELATED"/>
    <property type="match status" value="1"/>
</dbReference>
<dbReference type="GO" id="GO:0006811">
    <property type="term" value="P:monoatomic ion transport"/>
    <property type="evidence" value="ECO:0007669"/>
    <property type="project" value="UniProtKB-KW"/>
</dbReference>
<comment type="similarity">
    <text evidence="3">Belongs to the multi antimicrobial extrusion (MATE) (TC 2.A.66.1) family.</text>
</comment>
<feature type="transmembrane region" description="Helical" evidence="13">
    <location>
        <begin position="194"/>
        <end position="215"/>
    </location>
</feature>
<evidence type="ECO:0000256" key="9">
    <source>
        <dbReference type="ARBA" id="ARBA00022989"/>
    </source>
</evidence>
<dbReference type="PIRSF" id="PIRSF006603">
    <property type="entry name" value="DinF"/>
    <property type="match status" value="1"/>
</dbReference>
<keyword evidence="10" id="KW-0406">Ion transport</keyword>
<evidence type="ECO:0000256" key="6">
    <source>
        <dbReference type="ARBA" id="ARBA00022449"/>
    </source>
</evidence>
<protein>
    <recommendedName>
        <fullName evidence="4">Probable multidrug resistance protein NorM</fullName>
    </recommendedName>
    <alternativeName>
        <fullName evidence="12">Multidrug-efflux transporter</fullName>
    </alternativeName>
</protein>
<feature type="transmembrane region" description="Helical" evidence="13">
    <location>
        <begin position="391"/>
        <end position="412"/>
    </location>
</feature>
<comment type="subcellular location">
    <subcellularLocation>
        <location evidence="2">Cell membrane</location>
        <topology evidence="2">Multi-pass membrane protein</topology>
    </subcellularLocation>
</comment>
<keyword evidence="11 13" id="KW-0472">Membrane</keyword>
<evidence type="ECO:0000256" key="7">
    <source>
        <dbReference type="ARBA" id="ARBA00022475"/>
    </source>
</evidence>
<evidence type="ECO:0000313" key="14">
    <source>
        <dbReference type="EMBL" id="QKS70559.1"/>
    </source>
</evidence>
<feature type="transmembrane region" description="Helical" evidence="13">
    <location>
        <begin position="418"/>
        <end position="439"/>
    </location>
</feature>
<dbReference type="InterPro" id="IPR002528">
    <property type="entry name" value="MATE_fam"/>
</dbReference>
<feature type="transmembrane region" description="Helical" evidence="13">
    <location>
        <begin position="320"/>
        <end position="340"/>
    </location>
</feature>
<keyword evidence="15" id="KW-1185">Reference proteome</keyword>
<reference evidence="15" key="1">
    <citation type="submission" date="2019-07" db="EMBL/GenBank/DDBJ databases">
        <title>Bacillus alkalisoli sp. nov. isolated from saline soil.</title>
        <authorList>
            <person name="Sun J.-Q."/>
            <person name="Xu L."/>
        </authorList>
    </citation>
    <scope>NUCLEOTIDE SEQUENCE [LARGE SCALE GENOMIC DNA]</scope>
    <source>
        <strain evidence="15">M4U3P1</strain>
    </source>
</reference>
<evidence type="ECO:0000256" key="4">
    <source>
        <dbReference type="ARBA" id="ARBA00020268"/>
    </source>
</evidence>
<evidence type="ECO:0000256" key="1">
    <source>
        <dbReference type="ARBA" id="ARBA00003408"/>
    </source>
</evidence>
<evidence type="ECO:0000256" key="11">
    <source>
        <dbReference type="ARBA" id="ARBA00023136"/>
    </source>
</evidence>
<organism evidence="14 15">
    <name type="scientific">Paenalkalicoccus suaedae</name>
    <dbReference type="NCBI Taxonomy" id="2592382"/>
    <lineage>
        <taxon>Bacteria</taxon>
        <taxon>Bacillati</taxon>
        <taxon>Bacillota</taxon>
        <taxon>Bacilli</taxon>
        <taxon>Bacillales</taxon>
        <taxon>Bacillaceae</taxon>
        <taxon>Paenalkalicoccus</taxon>
    </lineage>
</organism>
<name>A0A859FBB6_9BACI</name>
<keyword evidence="8 13" id="KW-0812">Transmembrane</keyword>
<keyword evidence="9 13" id="KW-1133">Transmembrane helix</keyword>
<evidence type="ECO:0000256" key="3">
    <source>
        <dbReference type="ARBA" id="ARBA00010199"/>
    </source>
</evidence>
<dbReference type="Proteomes" id="UP000318138">
    <property type="component" value="Chromosome"/>
</dbReference>
<dbReference type="GO" id="GO:0042910">
    <property type="term" value="F:xenobiotic transmembrane transporter activity"/>
    <property type="evidence" value="ECO:0007669"/>
    <property type="project" value="InterPro"/>
</dbReference>
<feature type="transmembrane region" description="Helical" evidence="13">
    <location>
        <begin position="88"/>
        <end position="113"/>
    </location>
</feature>
<feature type="transmembrane region" description="Helical" evidence="13">
    <location>
        <begin position="54"/>
        <end position="76"/>
    </location>
</feature>